<dbReference type="EMBL" id="LAZR01016225">
    <property type="protein sequence ID" value="KKM05431.1"/>
    <property type="molecule type" value="Genomic_DNA"/>
</dbReference>
<dbReference type="InterPro" id="IPR029055">
    <property type="entry name" value="Ntn_hydrolases_N"/>
</dbReference>
<proteinExistence type="predicted"/>
<dbReference type="AlphaFoldDB" id="A0A0F9JI53"/>
<evidence type="ECO:0000313" key="2">
    <source>
        <dbReference type="EMBL" id="KKM05431.1"/>
    </source>
</evidence>
<organism evidence="2">
    <name type="scientific">marine sediment metagenome</name>
    <dbReference type="NCBI Taxonomy" id="412755"/>
    <lineage>
        <taxon>unclassified sequences</taxon>
        <taxon>metagenomes</taxon>
        <taxon>ecological metagenomes</taxon>
    </lineage>
</organism>
<dbReference type="Gene3D" id="3.60.20.10">
    <property type="entry name" value="Glutamine Phosphoribosylpyrophosphate, subunit 1, domain 1"/>
    <property type="match status" value="1"/>
</dbReference>
<dbReference type="Pfam" id="PF00310">
    <property type="entry name" value="GATase_2"/>
    <property type="match status" value="1"/>
</dbReference>
<gene>
    <name evidence="2" type="ORF">LCGC14_1754190</name>
</gene>
<feature type="domain" description="Glutamine amidotransferase type-2" evidence="1">
    <location>
        <begin position="5"/>
        <end position="355"/>
    </location>
</feature>
<evidence type="ECO:0000259" key="1">
    <source>
        <dbReference type="PROSITE" id="PS51278"/>
    </source>
</evidence>
<accession>A0A0F9JI53</accession>
<protein>
    <recommendedName>
        <fullName evidence="1">Glutamine amidotransferase type-2 domain-containing protein</fullName>
    </recommendedName>
</protein>
<sequence>MFDGCGISGFLNIDGTRVSGTKVTDMLCILKERENGLGAGYAAYGIYPEYKDSYAFHFLFDTEVGKSKVLEYLGKNGNIIRSEPIPTKVPPNIDNPPITWRVFFDPEGVKNHDEKIVQLVMEINSNIDNAFVMSSGKDMGVFKGNGWSYEIADFYKISDYKAYMWLAHSRFPTNTPGWWGGAHPFNLLSCSVVHNGEITSYGTNKRYLDSFGYKCTLFTDTEVIAYLFDLLCRKHKIPVSIATIALAPPLYTDIEKLDIKYQKIIKSIRATYRSAMLNGPFSIVVGYSNPVPTMIGLSDRKKLRPLVAGISEDENTVYMSSEETSFKRLTLKDNGFKFKEIWHPKSGTAVIVKLGKGLLKNGLEIPLKSPKLTEVEA</sequence>
<dbReference type="SUPFAM" id="SSF56235">
    <property type="entry name" value="N-terminal nucleophile aminohydrolases (Ntn hydrolases)"/>
    <property type="match status" value="1"/>
</dbReference>
<dbReference type="PROSITE" id="PS51278">
    <property type="entry name" value="GATASE_TYPE_2"/>
    <property type="match status" value="1"/>
</dbReference>
<comment type="caution">
    <text evidence="2">The sequence shown here is derived from an EMBL/GenBank/DDBJ whole genome shotgun (WGS) entry which is preliminary data.</text>
</comment>
<dbReference type="CDD" id="cd01907">
    <property type="entry name" value="GlxB"/>
    <property type="match status" value="1"/>
</dbReference>
<dbReference type="InterPro" id="IPR017932">
    <property type="entry name" value="GATase_2_dom"/>
</dbReference>
<name>A0A0F9JI53_9ZZZZ</name>
<reference evidence="2" key="1">
    <citation type="journal article" date="2015" name="Nature">
        <title>Complex archaea that bridge the gap between prokaryotes and eukaryotes.</title>
        <authorList>
            <person name="Spang A."/>
            <person name="Saw J.H."/>
            <person name="Jorgensen S.L."/>
            <person name="Zaremba-Niedzwiedzka K."/>
            <person name="Martijn J."/>
            <person name="Lind A.E."/>
            <person name="van Eijk R."/>
            <person name="Schleper C."/>
            <person name="Guy L."/>
            <person name="Ettema T.J."/>
        </authorList>
    </citation>
    <scope>NUCLEOTIDE SEQUENCE</scope>
</reference>